<evidence type="ECO:0000259" key="2">
    <source>
        <dbReference type="Pfam" id="PF06808"/>
    </source>
</evidence>
<feature type="transmembrane region" description="Helical" evidence="1">
    <location>
        <begin position="321"/>
        <end position="345"/>
    </location>
</feature>
<dbReference type="InterPro" id="IPR010656">
    <property type="entry name" value="DctM"/>
</dbReference>
<feature type="transmembrane region" description="Helical" evidence="1">
    <location>
        <begin position="153"/>
        <end position="178"/>
    </location>
</feature>
<evidence type="ECO:0000256" key="1">
    <source>
        <dbReference type="SAM" id="Phobius"/>
    </source>
</evidence>
<feature type="transmembrane region" description="Helical" evidence="1">
    <location>
        <begin position="428"/>
        <end position="455"/>
    </location>
</feature>
<feature type="transmembrane region" description="Helical" evidence="1">
    <location>
        <begin position="127"/>
        <end position="146"/>
    </location>
</feature>
<feature type="transmembrane region" description="Helical" evidence="1">
    <location>
        <begin position="198"/>
        <end position="221"/>
    </location>
</feature>
<feature type="transmembrane region" description="Helical" evidence="1">
    <location>
        <begin position="58"/>
        <end position="75"/>
    </location>
</feature>
<dbReference type="RefSeq" id="WP_262399185.1">
    <property type="nucleotide sequence ID" value="NZ_JACRTB010000005.1"/>
</dbReference>
<accession>A0ABR7NH78</accession>
<feature type="transmembrane region" description="Helical" evidence="1">
    <location>
        <begin position="96"/>
        <end position="115"/>
    </location>
</feature>
<evidence type="ECO:0000313" key="3">
    <source>
        <dbReference type="EMBL" id="MBC8575560.1"/>
    </source>
</evidence>
<evidence type="ECO:0000313" key="4">
    <source>
        <dbReference type="Proteomes" id="UP000658131"/>
    </source>
</evidence>
<dbReference type="NCBIfam" id="TIGR02123">
    <property type="entry name" value="TRAP_fused"/>
    <property type="match status" value="1"/>
</dbReference>
<sequence>MAKKEPKEIDVTSLDSELAAAKAVEEGRSDKFIRFAFFVAILMTSFHIFTGLNGLGDYVTQRGIHLSFALTLVLLTQPLHKHICKDKYADVKPFRILCRCVDLLLIALTWISWWMAQDEVHHLAERLSQTTWMATFAGACLAVITLECARRVLGYIMPGLALVFVAYALAGPHLPLAIAHRGYSLQRICKFLATDLDGLFGTTMSVSATVIFMFVMFGAFLEASGCSDFINEIAISLTGKIKSGPALSAVVASGLMGSINGSAVANVVGTGTFTIPLMKSRGYKPAFAGGVEAVASTGGQILPPVMGSGAFLMVAFTETKYINIVIAAVIPALLYYWGCAVAVVSQSELADIQLMDPKEIPKAKNVLKSGWIYLVIIGVLLYCLLVAQYSPLYSALWATFSVPVVMFFDKKKRFTPKSIVPAMAKSAFSSMSIVIGCACAGIVVGMVSLTGIGVIFGDMMIQAAHSMLFPSLLFTALTCIILGMGLPTTAAYVIAASILAPSLIKLGLTPLTSHLFVFYFACLSAITPPVALAAYAGAGIAKCSPMTTAVEACKLGFAGFMVPFAFCYNPAMMMQGNVAEILSVFISAFIGVSIMSAGFQGWLLWKLNYLERIIFIGGGLLMFIPGTLTDIIGLAIATVLIAINMKKWKKVRTAS</sequence>
<keyword evidence="1" id="KW-0472">Membrane</keyword>
<dbReference type="InterPro" id="IPR011853">
    <property type="entry name" value="TRAP_DctM-Dct_fused"/>
</dbReference>
<keyword evidence="4" id="KW-1185">Reference proteome</keyword>
<keyword evidence="1" id="KW-0812">Transmembrane</keyword>
<dbReference type="EMBL" id="JACRTB010000005">
    <property type="protein sequence ID" value="MBC8575560.1"/>
    <property type="molecule type" value="Genomic_DNA"/>
</dbReference>
<feature type="transmembrane region" description="Helical" evidence="1">
    <location>
        <begin position="515"/>
        <end position="537"/>
    </location>
</feature>
<feature type="transmembrane region" description="Helical" evidence="1">
    <location>
        <begin position="365"/>
        <end position="385"/>
    </location>
</feature>
<name>A0ABR7NH78_9FIRM</name>
<dbReference type="PANTHER" id="PTHR43849:SF2">
    <property type="entry name" value="BLL3936 PROTEIN"/>
    <property type="match status" value="1"/>
</dbReference>
<feature type="domain" description="TRAP C4-dicarboxylate transport system permease DctM subunit" evidence="2">
    <location>
        <begin position="142"/>
        <end position="575"/>
    </location>
</feature>
<feature type="transmembrane region" description="Helical" evidence="1">
    <location>
        <begin position="581"/>
        <end position="602"/>
    </location>
</feature>
<proteinExistence type="predicted"/>
<feature type="transmembrane region" description="Helical" evidence="1">
    <location>
        <begin position="32"/>
        <end position="52"/>
    </location>
</feature>
<protein>
    <submittedName>
        <fullName evidence="3">TRAP transporter permease</fullName>
    </submittedName>
</protein>
<gene>
    <name evidence="3" type="ORF">H8717_03915</name>
</gene>
<feature type="transmembrane region" description="Helical" evidence="1">
    <location>
        <begin position="549"/>
        <end position="569"/>
    </location>
</feature>
<keyword evidence="1" id="KW-1133">Transmembrane helix</keyword>
<reference evidence="3 4" key="1">
    <citation type="submission" date="2020-08" db="EMBL/GenBank/DDBJ databases">
        <title>Genome public.</title>
        <authorList>
            <person name="Liu C."/>
            <person name="Sun Q."/>
        </authorList>
    </citation>
    <scope>NUCLEOTIDE SEQUENCE [LARGE SCALE GENOMIC DNA]</scope>
    <source>
        <strain evidence="3 4">BX1</strain>
    </source>
</reference>
<dbReference type="Pfam" id="PF06808">
    <property type="entry name" value="DctM"/>
    <property type="match status" value="1"/>
</dbReference>
<dbReference type="PANTHER" id="PTHR43849">
    <property type="entry name" value="BLL3936 PROTEIN"/>
    <property type="match status" value="1"/>
</dbReference>
<feature type="transmembrane region" description="Helical" evidence="1">
    <location>
        <begin position="392"/>
        <end position="408"/>
    </location>
</feature>
<organism evidence="3 4">
    <name type="scientific">Yanshouia hominis</name>
    <dbReference type="NCBI Taxonomy" id="2763673"/>
    <lineage>
        <taxon>Bacteria</taxon>
        <taxon>Bacillati</taxon>
        <taxon>Bacillota</taxon>
        <taxon>Clostridia</taxon>
        <taxon>Eubacteriales</taxon>
        <taxon>Oscillospiraceae</taxon>
        <taxon>Yanshouia</taxon>
    </lineage>
</organism>
<comment type="caution">
    <text evidence="3">The sequence shown here is derived from an EMBL/GenBank/DDBJ whole genome shotgun (WGS) entry which is preliminary data.</text>
</comment>
<feature type="transmembrane region" description="Helical" evidence="1">
    <location>
        <begin position="614"/>
        <end position="643"/>
    </location>
</feature>
<feature type="transmembrane region" description="Helical" evidence="1">
    <location>
        <begin position="467"/>
        <end position="484"/>
    </location>
</feature>
<dbReference type="Proteomes" id="UP000658131">
    <property type="component" value="Unassembled WGS sequence"/>
</dbReference>